<keyword evidence="2" id="KW-1185">Reference proteome</keyword>
<dbReference type="AlphaFoldDB" id="A0A1S3DET4"/>
<feature type="domain" description="SprT-like" evidence="1">
    <location>
        <begin position="44"/>
        <end position="166"/>
    </location>
</feature>
<evidence type="ECO:0000313" key="3">
    <source>
        <dbReference type="RefSeq" id="XP_008479574.2"/>
    </source>
</evidence>
<dbReference type="KEGG" id="dci:103516388"/>
<proteinExistence type="predicted"/>
<name>A0A1S3DET4_DIACI</name>
<reference evidence="3" key="1">
    <citation type="submission" date="2025-08" db="UniProtKB">
        <authorList>
            <consortium name="RefSeq"/>
        </authorList>
    </citation>
    <scope>IDENTIFICATION</scope>
</reference>
<gene>
    <name evidence="3" type="primary">LOC103516388</name>
</gene>
<dbReference type="PANTHER" id="PTHR21220:SF0">
    <property type="entry name" value="DNA-DEPENDENT METALLOPROTEASE SPRTN"/>
    <property type="match status" value="1"/>
</dbReference>
<protein>
    <submittedName>
        <fullName evidence="3">SprT-like domain-containing protein Spartan</fullName>
    </submittedName>
</protein>
<sequence length="166" mass="19273">MECVLILRIVVIVKSHHPHPPLLPTAGMPPKLSVGARGLGFCTVRVVVLWEQLNSILFYIFRCAGVCRFKGRRDRSGRGIGEVTISLSEPLLKLRPRSDLVNTLLHEMIHAYLFLFTENPNRTDRDDHGAEFQQHMHRINKEAGTRITIYHSFHEEVNLYKQHWWQ</sequence>
<dbReference type="STRING" id="121845.A0A1S3DET4"/>
<dbReference type="GO" id="GO:0004222">
    <property type="term" value="F:metalloendopeptidase activity"/>
    <property type="evidence" value="ECO:0007669"/>
    <property type="project" value="InterPro"/>
</dbReference>
<evidence type="ECO:0000313" key="2">
    <source>
        <dbReference type="Proteomes" id="UP000079169"/>
    </source>
</evidence>
<dbReference type="SMART" id="SM00731">
    <property type="entry name" value="SprT"/>
    <property type="match status" value="1"/>
</dbReference>
<dbReference type="Proteomes" id="UP000079169">
    <property type="component" value="Unplaced"/>
</dbReference>
<accession>A0A1S3DET4</accession>
<dbReference type="GeneID" id="103516388"/>
<dbReference type="GO" id="GO:0031593">
    <property type="term" value="F:polyubiquitin modification-dependent protein binding"/>
    <property type="evidence" value="ECO:0007669"/>
    <property type="project" value="TreeGrafter"/>
</dbReference>
<dbReference type="InterPro" id="IPR006640">
    <property type="entry name" value="SprT-like_domain"/>
</dbReference>
<dbReference type="GO" id="GO:0006974">
    <property type="term" value="P:DNA damage response"/>
    <property type="evidence" value="ECO:0007669"/>
    <property type="project" value="InterPro"/>
</dbReference>
<organism evidence="2 3">
    <name type="scientific">Diaphorina citri</name>
    <name type="common">Asian citrus psyllid</name>
    <dbReference type="NCBI Taxonomy" id="121845"/>
    <lineage>
        <taxon>Eukaryota</taxon>
        <taxon>Metazoa</taxon>
        <taxon>Ecdysozoa</taxon>
        <taxon>Arthropoda</taxon>
        <taxon>Hexapoda</taxon>
        <taxon>Insecta</taxon>
        <taxon>Pterygota</taxon>
        <taxon>Neoptera</taxon>
        <taxon>Paraneoptera</taxon>
        <taxon>Hemiptera</taxon>
        <taxon>Sternorrhyncha</taxon>
        <taxon>Psylloidea</taxon>
        <taxon>Psyllidae</taxon>
        <taxon>Diaphorininae</taxon>
        <taxon>Diaphorina</taxon>
    </lineage>
</organism>
<dbReference type="InterPro" id="IPR044245">
    <property type="entry name" value="Spartan"/>
</dbReference>
<dbReference type="PANTHER" id="PTHR21220">
    <property type="entry name" value="DNA-DEPENDENT METALLOPROTEASE SPRTN"/>
    <property type="match status" value="1"/>
</dbReference>
<dbReference type="RefSeq" id="XP_008479574.2">
    <property type="nucleotide sequence ID" value="XM_008481352.2"/>
</dbReference>
<dbReference type="Pfam" id="PF10263">
    <property type="entry name" value="SprT-like"/>
    <property type="match status" value="1"/>
</dbReference>
<dbReference type="PaxDb" id="121845-A0A1S3DET4"/>
<dbReference type="GO" id="GO:0005634">
    <property type="term" value="C:nucleus"/>
    <property type="evidence" value="ECO:0007669"/>
    <property type="project" value="TreeGrafter"/>
</dbReference>
<dbReference type="GO" id="GO:0003697">
    <property type="term" value="F:single-stranded DNA binding"/>
    <property type="evidence" value="ECO:0007669"/>
    <property type="project" value="InterPro"/>
</dbReference>
<evidence type="ECO:0000259" key="1">
    <source>
        <dbReference type="SMART" id="SM00731"/>
    </source>
</evidence>